<organism evidence="5 6">
    <name type="scientific">Candidatus Giovannonibacteria bacterium RIFCSPHIGHO2_02_43_13</name>
    <dbReference type="NCBI Taxonomy" id="1798330"/>
    <lineage>
        <taxon>Bacteria</taxon>
        <taxon>Candidatus Giovannoniibacteriota</taxon>
    </lineage>
</organism>
<dbReference type="AlphaFoldDB" id="A0A1F5WUQ0"/>
<evidence type="ECO:0000313" key="5">
    <source>
        <dbReference type="EMBL" id="OGF79354.1"/>
    </source>
</evidence>
<comment type="caution">
    <text evidence="5">The sequence shown here is derived from an EMBL/GenBank/DDBJ whole genome shotgun (WGS) entry which is preliminary data.</text>
</comment>
<dbReference type="InterPro" id="IPR005151">
    <property type="entry name" value="Tail-specific_protease"/>
</dbReference>
<keyword evidence="2" id="KW-0378">Hydrolase</keyword>
<dbReference type="CDD" id="cd07560">
    <property type="entry name" value="Peptidase_S41_CPP"/>
    <property type="match status" value="1"/>
</dbReference>
<dbReference type="PANTHER" id="PTHR32060:SF30">
    <property type="entry name" value="CARBOXY-TERMINAL PROCESSING PROTEASE CTPA"/>
    <property type="match status" value="1"/>
</dbReference>
<dbReference type="InterPro" id="IPR004447">
    <property type="entry name" value="Peptidase_S41A"/>
</dbReference>
<name>A0A1F5WUQ0_9BACT</name>
<keyword evidence="3" id="KW-0720">Serine protease</keyword>
<dbReference type="Gene3D" id="3.90.226.10">
    <property type="entry name" value="2-enoyl-CoA Hydratase, Chain A, domain 1"/>
    <property type="match status" value="1"/>
</dbReference>
<proteinExistence type="predicted"/>
<evidence type="ECO:0000256" key="1">
    <source>
        <dbReference type="ARBA" id="ARBA00022670"/>
    </source>
</evidence>
<dbReference type="Pfam" id="PF03572">
    <property type="entry name" value="Peptidase_S41"/>
    <property type="match status" value="1"/>
</dbReference>
<dbReference type="GO" id="GO:0004175">
    <property type="term" value="F:endopeptidase activity"/>
    <property type="evidence" value="ECO:0007669"/>
    <property type="project" value="TreeGrafter"/>
</dbReference>
<dbReference type="EMBL" id="MFHI01000006">
    <property type="protein sequence ID" value="OGF79354.1"/>
    <property type="molecule type" value="Genomic_DNA"/>
</dbReference>
<dbReference type="SUPFAM" id="SSF52096">
    <property type="entry name" value="ClpP/crotonase"/>
    <property type="match status" value="1"/>
</dbReference>
<dbReference type="GO" id="GO:0007165">
    <property type="term" value="P:signal transduction"/>
    <property type="evidence" value="ECO:0007669"/>
    <property type="project" value="TreeGrafter"/>
</dbReference>
<dbReference type="SMART" id="SM00245">
    <property type="entry name" value="TSPc"/>
    <property type="match status" value="1"/>
</dbReference>
<evidence type="ECO:0000256" key="3">
    <source>
        <dbReference type="ARBA" id="ARBA00022825"/>
    </source>
</evidence>
<feature type="domain" description="Tail specific protease" evidence="4">
    <location>
        <begin position="184"/>
        <end position="381"/>
    </location>
</feature>
<dbReference type="GO" id="GO:0008236">
    <property type="term" value="F:serine-type peptidase activity"/>
    <property type="evidence" value="ECO:0007669"/>
    <property type="project" value="UniProtKB-KW"/>
</dbReference>
<protein>
    <recommendedName>
        <fullName evidence="4">Tail specific protease domain-containing protein</fullName>
    </recommendedName>
</protein>
<evidence type="ECO:0000313" key="6">
    <source>
        <dbReference type="Proteomes" id="UP000178425"/>
    </source>
</evidence>
<keyword evidence="1" id="KW-0645">Protease</keyword>
<accession>A0A1F5WUQ0</accession>
<dbReference type="InterPro" id="IPR036034">
    <property type="entry name" value="PDZ_sf"/>
</dbReference>
<reference evidence="5 6" key="1">
    <citation type="journal article" date="2016" name="Nat. Commun.">
        <title>Thousands of microbial genomes shed light on interconnected biogeochemical processes in an aquifer system.</title>
        <authorList>
            <person name="Anantharaman K."/>
            <person name="Brown C.T."/>
            <person name="Hug L.A."/>
            <person name="Sharon I."/>
            <person name="Castelle C.J."/>
            <person name="Probst A.J."/>
            <person name="Thomas B.C."/>
            <person name="Singh A."/>
            <person name="Wilkins M.J."/>
            <person name="Karaoz U."/>
            <person name="Brodie E.L."/>
            <person name="Williams K.H."/>
            <person name="Hubbard S.S."/>
            <person name="Banfield J.F."/>
        </authorList>
    </citation>
    <scope>NUCLEOTIDE SEQUENCE [LARGE SCALE GENOMIC DNA]</scope>
</reference>
<dbReference type="InterPro" id="IPR029045">
    <property type="entry name" value="ClpP/crotonase-like_dom_sf"/>
</dbReference>
<dbReference type="PANTHER" id="PTHR32060">
    <property type="entry name" value="TAIL-SPECIFIC PROTEASE"/>
    <property type="match status" value="1"/>
</dbReference>
<dbReference type="Gene3D" id="2.30.42.10">
    <property type="match status" value="1"/>
</dbReference>
<sequence length="445" mass="49656">MTLFLVIASSGVAEVPEGDAQINCDKFYPDNLADIMLLVRDCYVDKIDPNVLDAAYKSGGLEEVFKLLDPHSRYLDQEAAAKEDALEKEDRSFGGVGLEIGIEGKDIVVRGVIAESPASRENIKENDIISAVCESKDICFAISADDLDLKDKMVKNKFLTDVINKIRGKIGTTVILKFKRQGLQDEIIVPLTRAVIQVANVTSKIFGEFGYVSLRQFIEWSDVRISEKIFKMGDIKGLVLDLRGNPGGFLPQANLVSSLFLERKSLIETIVTRKNPKDNPQKFHAYLPGIFQTNFKMPLVVLVNQGSASASEIVAAACRDNKDKKGNPRCVVVGMPTFGKAVMQRRYDFGSGRVYITTGRLYRPNGKSLQGKGVIPDIIVSNSDSETLGNELKLREKFSERGLERYIRGEEEEFTPEEKAKFSLIRKDRQLEMAFEILKILKQSN</sequence>
<gene>
    <name evidence="5" type="ORF">A2W54_01315</name>
</gene>
<evidence type="ECO:0000256" key="2">
    <source>
        <dbReference type="ARBA" id="ARBA00022801"/>
    </source>
</evidence>
<dbReference type="GO" id="GO:0006508">
    <property type="term" value="P:proteolysis"/>
    <property type="evidence" value="ECO:0007669"/>
    <property type="project" value="UniProtKB-KW"/>
</dbReference>
<dbReference type="SUPFAM" id="SSF50156">
    <property type="entry name" value="PDZ domain-like"/>
    <property type="match status" value="1"/>
</dbReference>
<dbReference type="Gene3D" id="3.30.750.44">
    <property type="match status" value="1"/>
</dbReference>
<dbReference type="GO" id="GO:0030288">
    <property type="term" value="C:outer membrane-bounded periplasmic space"/>
    <property type="evidence" value="ECO:0007669"/>
    <property type="project" value="TreeGrafter"/>
</dbReference>
<evidence type="ECO:0000259" key="4">
    <source>
        <dbReference type="SMART" id="SM00245"/>
    </source>
</evidence>
<dbReference type="Proteomes" id="UP000178425">
    <property type="component" value="Unassembled WGS sequence"/>
</dbReference>
<dbReference type="CDD" id="cd06782">
    <property type="entry name" value="cpPDZ_CPP-like"/>
    <property type="match status" value="1"/>
</dbReference>